<keyword evidence="7" id="KW-1185">Reference proteome</keyword>
<name>A0A9W8LCJ3_9FUNG</name>
<evidence type="ECO:0000259" key="5">
    <source>
        <dbReference type="PROSITE" id="PS00486"/>
    </source>
</evidence>
<dbReference type="PANTHER" id="PTHR11361:SF20">
    <property type="entry name" value="MUTS PROTEIN HOMOLOG 5"/>
    <property type="match status" value="1"/>
</dbReference>
<dbReference type="PROSITE" id="PS00486">
    <property type="entry name" value="DNA_MISMATCH_REPAIR_2"/>
    <property type="match status" value="1"/>
</dbReference>
<dbReference type="Gene3D" id="3.40.50.300">
    <property type="entry name" value="P-loop containing nucleotide triphosphate hydrolases"/>
    <property type="match status" value="1"/>
</dbReference>
<accession>A0A9W8LCJ3</accession>
<dbReference type="SMART" id="SM00534">
    <property type="entry name" value="MUTSac"/>
    <property type="match status" value="1"/>
</dbReference>
<evidence type="ECO:0000256" key="1">
    <source>
        <dbReference type="ARBA" id="ARBA00006271"/>
    </source>
</evidence>
<dbReference type="EMBL" id="JANBUH010000091">
    <property type="protein sequence ID" value="KAJ2754856.1"/>
    <property type="molecule type" value="Genomic_DNA"/>
</dbReference>
<keyword evidence="2" id="KW-0547">Nucleotide-binding</keyword>
<comment type="caution">
    <text evidence="6">The sequence shown here is derived from an EMBL/GenBank/DDBJ whole genome shotgun (WGS) entry which is preliminary data.</text>
</comment>
<dbReference type="GO" id="GO:0140664">
    <property type="term" value="F:ATP-dependent DNA damage sensor activity"/>
    <property type="evidence" value="ECO:0007669"/>
    <property type="project" value="InterPro"/>
</dbReference>
<keyword evidence="3" id="KW-0067">ATP-binding</keyword>
<dbReference type="Pfam" id="PF00488">
    <property type="entry name" value="MutS_V"/>
    <property type="match status" value="1"/>
</dbReference>
<evidence type="ECO:0000313" key="6">
    <source>
        <dbReference type="EMBL" id="KAJ2754856.1"/>
    </source>
</evidence>
<dbReference type="InterPro" id="IPR000432">
    <property type="entry name" value="DNA_mismatch_repair_MutS_C"/>
</dbReference>
<dbReference type="GO" id="GO:0006298">
    <property type="term" value="P:mismatch repair"/>
    <property type="evidence" value="ECO:0007669"/>
    <property type="project" value="InterPro"/>
</dbReference>
<dbReference type="GO" id="GO:0030983">
    <property type="term" value="F:mismatched DNA binding"/>
    <property type="evidence" value="ECO:0007669"/>
    <property type="project" value="InterPro"/>
</dbReference>
<evidence type="ECO:0000256" key="4">
    <source>
        <dbReference type="ARBA" id="ARBA00023125"/>
    </source>
</evidence>
<feature type="domain" description="DNA mismatch repair proteins mutS family" evidence="5">
    <location>
        <begin position="165"/>
        <end position="181"/>
    </location>
</feature>
<dbReference type="GO" id="GO:0005524">
    <property type="term" value="F:ATP binding"/>
    <property type="evidence" value="ECO:0007669"/>
    <property type="project" value="UniProtKB-KW"/>
</dbReference>
<dbReference type="GO" id="GO:0005634">
    <property type="term" value="C:nucleus"/>
    <property type="evidence" value="ECO:0007669"/>
    <property type="project" value="TreeGrafter"/>
</dbReference>
<protein>
    <recommendedName>
        <fullName evidence="5">DNA mismatch repair proteins mutS family domain-containing protein</fullName>
    </recommendedName>
</protein>
<dbReference type="AlphaFoldDB" id="A0A9W8LCJ3"/>
<keyword evidence="4" id="KW-0238">DNA-binding</keyword>
<organism evidence="6 7">
    <name type="scientific">Coemansia pectinata</name>
    <dbReference type="NCBI Taxonomy" id="1052879"/>
    <lineage>
        <taxon>Eukaryota</taxon>
        <taxon>Fungi</taxon>
        <taxon>Fungi incertae sedis</taxon>
        <taxon>Zoopagomycota</taxon>
        <taxon>Kickxellomycotina</taxon>
        <taxon>Kickxellomycetes</taxon>
        <taxon>Kickxellales</taxon>
        <taxon>Kickxellaceae</taxon>
        <taxon>Coemansia</taxon>
    </lineage>
</organism>
<dbReference type="Proteomes" id="UP001140011">
    <property type="component" value="Unassembled WGS sequence"/>
</dbReference>
<dbReference type="GO" id="GO:0051026">
    <property type="term" value="P:chiasma assembly"/>
    <property type="evidence" value="ECO:0007669"/>
    <property type="project" value="TreeGrafter"/>
</dbReference>
<dbReference type="InterPro" id="IPR027417">
    <property type="entry name" value="P-loop_NTPase"/>
</dbReference>
<evidence type="ECO:0000256" key="3">
    <source>
        <dbReference type="ARBA" id="ARBA00022840"/>
    </source>
</evidence>
<reference evidence="6" key="1">
    <citation type="submission" date="2022-07" db="EMBL/GenBank/DDBJ databases">
        <title>Phylogenomic reconstructions and comparative analyses of Kickxellomycotina fungi.</title>
        <authorList>
            <person name="Reynolds N.K."/>
            <person name="Stajich J.E."/>
            <person name="Barry K."/>
            <person name="Grigoriev I.V."/>
            <person name="Crous P."/>
            <person name="Smith M.E."/>
        </authorList>
    </citation>
    <scope>NUCLEOTIDE SEQUENCE</scope>
    <source>
        <strain evidence="6">BCRC 34297</strain>
    </source>
</reference>
<proteinExistence type="inferred from homology"/>
<gene>
    <name evidence="6" type="ORF">GGI19_002089</name>
</gene>
<sequence length="211" mass="22224">MEAEAGVPVVAVYFPQLGFLSSVDNAESEVSLELQNNIAGCVHIIQGRHPVHEYVASTTSFIPNDFHLAEDDCNHLDVSHGQLQRTVVLVGPNASGKSVLLKQIALIVYMAHIGSPVPAKSAVVGLTDRVLAMGKTTESLSRKMSALSADLSAVAKITELASTNSLVLLDEFGRGTAPVDGVSLLCGVLASLSLRNDNRPSVLAATHFQGK</sequence>
<comment type="similarity">
    <text evidence="1">Belongs to the DNA mismatch repair MutS family.</text>
</comment>
<dbReference type="SUPFAM" id="SSF52540">
    <property type="entry name" value="P-loop containing nucleoside triphosphate hydrolases"/>
    <property type="match status" value="1"/>
</dbReference>
<evidence type="ECO:0000313" key="7">
    <source>
        <dbReference type="Proteomes" id="UP001140011"/>
    </source>
</evidence>
<dbReference type="OrthoDB" id="29596at2759"/>
<dbReference type="PANTHER" id="PTHR11361">
    <property type="entry name" value="DNA MISMATCH REPAIR PROTEIN MUTS FAMILY MEMBER"/>
    <property type="match status" value="1"/>
</dbReference>
<dbReference type="InterPro" id="IPR045076">
    <property type="entry name" value="MutS"/>
</dbReference>
<evidence type="ECO:0000256" key="2">
    <source>
        <dbReference type="ARBA" id="ARBA00022741"/>
    </source>
</evidence>